<feature type="transmembrane region" description="Helical" evidence="2">
    <location>
        <begin position="1930"/>
        <end position="1953"/>
    </location>
</feature>
<accession>A0A7J6LY84</accession>
<feature type="transmembrane region" description="Helical" evidence="2">
    <location>
        <begin position="1768"/>
        <end position="1788"/>
    </location>
</feature>
<feature type="region of interest" description="Disordered" evidence="1">
    <location>
        <begin position="2238"/>
        <end position="2388"/>
    </location>
</feature>
<feature type="compositionally biased region" description="Pro residues" evidence="1">
    <location>
        <begin position="2313"/>
        <end position="2326"/>
    </location>
</feature>
<evidence type="ECO:0000313" key="4">
    <source>
        <dbReference type="EMBL" id="KAF4664259.1"/>
    </source>
</evidence>
<feature type="transmembrane region" description="Helical" evidence="2">
    <location>
        <begin position="1522"/>
        <end position="1547"/>
    </location>
</feature>
<feature type="transmembrane region" description="Helical" evidence="2">
    <location>
        <begin position="1237"/>
        <end position="1259"/>
    </location>
</feature>
<dbReference type="EMBL" id="JABAHT010000121">
    <property type="protein sequence ID" value="KAF4664259.1"/>
    <property type="molecule type" value="Genomic_DNA"/>
</dbReference>
<protein>
    <recommendedName>
        <fullName evidence="6">Extended synaptotagmin-like protein</fullName>
    </recommendedName>
</protein>
<feature type="transmembrane region" description="Helical" evidence="2">
    <location>
        <begin position="2026"/>
        <end position="2051"/>
    </location>
</feature>
<evidence type="ECO:0008006" key="6">
    <source>
        <dbReference type="Google" id="ProtNLM"/>
    </source>
</evidence>
<feature type="transmembrane region" description="Helical" evidence="2">
    <location>
        <begin position="1959"/>
        <end position="1980"/>
    </location>
</feature>
<feature type="region of interest" description="Disordered" evidence="1">
    <location>
        <begin position="2130"/>
        <end position="2166"/>
    </location>
</feature>
<proteinExistence type="predicted"/>
<sequence>MLTMPLARGCLRVGGAMLVMILLLLRRARGQLGANEVYRLVNGHAVNDFWEIHEVKMYFDRDCAEESTALLSDTIESSHSAEYSLNTVIRAFDAVTATAWSSQCRQATGGCPAGTEWIGASIANDLTWIKYLADASQAPNPQLVAVPTIRCVRVYQSPIWSRQSAIIEVEKWVGQVYMPEFRMDALSGGVWQQRPAPAGTLWRLLNDQQMADRWTVAEVHFYEDITCDERFEITSIHTAIGSPPELQRTSGNPLLARNTIDYDTDTSWMASCSSSLPVGCPAQSAWIGQEFSTPVAEVRCVMVWQADDYKATNGPSTAAQDILLQRWDGDDWVTTGRLGDPSFEGGKWEHNKPAPGHLWGVRNFASVEEKWEVAELRLHGEEDCSDEAALEGEPTATATLEQSPLAFDRNKYTSWMADCSDEANPEKGCYSSQATLALSFPLSKDVKCFKILQTSNPARQATSVELVRWAGLAWEVVAFQDAIGGSTWNQRPAVAGSMWRTVHSEEAWARPSAIWNVRELSLFSDGMCSTPSVDAEDWRDPPSPITSGEASEHQRSSLAFDGDVLTGWKSSHSYDHRQPAWIGIQRLGEFQVKCVRIYQSRVVEEQTTMAWMQRWSGTEWTDWIALHEIGGGTWERRPALAATLWRISGRLQPQSADETPSEWEIKEFVMYTDVQCTDAISVRGGITPIASSVGIIPSQGVAEAARAFDGDVGTGWVGSGKLVWSDDTEGPELRAWLGLDVGIDAPHEVRCVSVFQAKELSRQASSIRVDWWGRNTTVGADTDIVNNFGAWQVMGRLSEVGGGTWSRYPAGPGTQWRVVLSDYVRDGWKIAELEMYSDPHCLPANLLKGGEPMASTGVNSPTRASDNDTTTLWAADCAPCSGNDAWTGFDFGEAQTTIVKCVRLKQSGVATEAAKSAALQRWTGVEWETTMTLEGLGGGGWQKRPALFNTMWRISYLGEGQEGQCPSLVRVRSRAWGVGRLQFYSDDDCVREITGFGEPIASSVLPPAYALDDSDMYGPEAAFEADSNTEWAAFCGVAKAGDAAFCKPGEEWLGMDFSGTAGIRAGRSSQVDVRCIKISHASRDTAHCCDKADQVLLERWDGSSWKAAVWYHTSIGSSSNDSVNLEGRGSPASGIKAKEGSVLPVNGVFSGLLNDCLPTATRRGRRSSEECAIPLTGAVDLLGDAECSKHNDCADAGFVGDCCPVEGEYSRCCCSFLKAQAVFDDEVSGEGISLELVVIWVSNIMPWMTLLLFGCMYTLDRTDTVPSPIKYPRLSGYVARAREFVKKDASAPMRLFRVLINPSGPRARRGLRLFGLTIIGFFGGGIGLWLLLAVMVGELIMALLMALAVIIRAAVSPFDPSRPREMRQRLLVIGIPIKTDADLPDLGEVVASAFDTLVQAISSFVKFFFDFLLVRASLGSLNFDISIRIEALVLEIPDLFSGIRDLAEVAWRWVQAMTEAFSQFLTLAVGVPRCEGPAVVFAAVCLTIVSMVLIRWLNYDFFGLYVASKYSIKPTRPRCQKILMLSVLSGCRAVVFAAAQCMMLLFYRSLVITNPFSTKDWMCPWDDTLTMLLGRGMILVIAVGSLVLFFLCANGHFMGQDYVVAPIADWLQMDMSDLDPDGSDSVIRWDVALAMLPTSFGLWYDDWNVKAYLIKERAHVYAGKLKNPQPCQVCGEIHTPYDEVMRETGRMVSLCWQLLPLGILVGKAAEYLNHPPLYYKGTALPCLAGRQPPPPPEEGLDPDASRKDRIYYNFSLFTKWFMRKGVLYLRRAFAILLLLLVILLPFILTKSNLNTLANPMFAMAMLLGLIKALFDALIPILLLALVAGVMAYAAKQQRVKEEEAACTSTLAAAMAAETVKRREAVNNPEGDIRPPFAYSMLASQTACGVSLALVQGDYTTEGEALLIGLAICTFLGLTANRAALQFRYQFTVTTLGCQLFFSVVGGIVLIILVGHGAGFIEGFIASIVLITLNFIAFRIYDGIPEDSLQVLVSSFITNKHLLCNLLGVNMGYVFGSALISDLDGFILTWMVQTALSVTLGVSFVVSTLALLKNPPLLFSAIAGLAASAVTVIAFGPLVGLIVGTIVFTVTGAVIEGHQMKRALTEAKYEAESESSESAVSTAPLPMSDFKRKIVHDPSDGERMEDKTETPGEAPRGPTALDSPGRAAAYRDAARVVVVSKIRPLGDVVDGSLPNALPESPAQMGALEEASINDSGGQLALTDMPRSPHSNDDASLKMSLREKAQHARHARQKKSELASKLTALSSSDGDSDSSSERLEDRSEEGSESSEEGAAIRQPSATFLVSGAEPEWSSVPPPPPPPPPPRPPLGSSVEVAVEMDKPPLEVPALSEDHTRRLEEEEADGEETRDAEGVQDSTLLTVEDDCSDAQP</sequence>
<feature type="signal peptide" evidence="3">
    <location>
        <begin position="1"/>
        <end position="30"/>
    </location>
</feature>
<feature type="compositionally biased region" description="Acidic residues" evidence="1">
    <location>
        <begin position="2379"/>
        <end position="2388"/>
    </location>
</feature>
<dbReference type="OrthoDB" id="420741at2759"/>
<feature type="region of interest" description="Disordered" evidence="1">
    <location>
        <begin position="2214"/>
        <end position="2233"/>
    </location>
</feature>
<comment type="caution">
    <text evidence="4">The sequence shown here is derived from an EMBL/GenBank/DDBJ whole genome shotgun (WGS) entry which is preliminary data.</text>
</comment>
<feature type="chain" id="PRO_5029844631" description="Extended synaptotagmin-like protein" evidence="3">
    <location>
        <begin position="31"/>
        <end position="2388"/>
    </location>
</feature>
<keyword evidence="3" id="KW-0732">Signal</keyword>
<evidence type="ECO:0000256" key="3">
    <source>
        <dbReference type="SAM" id="SignalP"/>
    </source>
</evidence>
<feature type="transmembrane region" description="Helical" evidence="2">
    <location>
        <begin position="1313"/>
        <end position="1333"/>
    </location>
</feature>
<keyword evidence="2" id="KW-0472">Membrane</keyword>
<keyword evidence="2" id="KW-1133">Transmembrane helix</keyword>
<organism evidence="4 5">
    <name type="scientific">Perkinsus olseni</name>
    <name type="common">Perkinsus atlanticus</name>
    <dbReference type="NCBI Taxonomy" id="32597"/>
    <lineage>
        <taxon>Eukaryota</taxon>
        <taxon>Sar</taxon>
        <taxon>Alveolata</taxon>
        <taxon>Perkinsozoa</taxon>
        <taxon>Perkinsea</taxon>
        <taxon>Perkinsida</taxon>
        <taxon>Perkinsidae</taxon>
        <taxon>Perkinsus</taxon>
    </lineage>
</organism>
<keyword evidence="2" id="KW-0812">Transmembrane</keyword>
<evidence type="ECO:0000256" key="2">
    <source>
        <dbReference type="SAM" id="Phobius"/>
    </source>
</evidence>
<reference evidence="4 5" key="1">
    <citation type="submission" date="2020-04" db="EMBL/GenBank/DDBJ databases">
        <title>Perkinsus olseni comparative genomics.</title>
        <authorList>
            <person name="Bogema D.R."/>
        </authorList>
    </citation>
    <scope>NUCLEOTIDE SEQUENCE [LARGE SCALE GENOMIC DNA]</scope>
    <source>
        <strain evidence="4">ATCC PRA-179</strain>
    </source>
</reference>
<feature type="transmembrane region" description="Helical" evidence="2">
    <location>
        <begin position="2001"/>
        <end position="2020"/>
    </location>
</feature>
<feature type="compositionally biased region" description="Basic and acidic residues" evidence="1">
    <location>
        <begin position="2273"/>
        <end position="2283"/>
    </location>
</feature>
<feature type="compositionally biased region" description="Basic and acidic residues" evidence="1">
    <location>
        <begin position="2130"/>
        <end position="2149"/>
    </location>
</feature>
<feature type="transmembrane region" description="Helical" evidence="2">
    <location>
        <begin position="1478"/>
        <end position="1501"/>
    </location>
</feature>
<name>A0A7J6LY84_PEROL</name>
<evidence type="ECO:0000256" key="1">
    <source>
        <dbReference type="SAM" id="MobiDB-lite"/>
    </source>
</evidence>
<evidence type="ECO:0000313" key="5">
    <source>
        <dbReference type="Proteomes" id="UP000570595"/>
    </source>
</evidence>
<feature type="region of interest" description="Disordered" evidence="1">
    <location>
        <begin position="533"/>
        <end position="555"/>
    </location>
</feature>
<feature type="transmembrane region" description="Helical" evidence="2">
    <location>
        <begin position="1572"/>
        <end position="1592"/>
    </location>
</feature>
<gene>
    <name evidence="4" type="ORF">FOZ61_000987</name>
</gene>
<feature type="transmembrane region" description="Helical" evidence="2">
    <location>
        <begin position="1800"/>
        <end position="1833"/>
    </location>
</feature>
<dbReference type="Proteomes" id="UP000570595">
    <property type="component" value="Unassembled WGS sequence"/>
</dbReference>
<feature type="transmembrane region" description="Helical" evidence="2">
    <location>
        <begin position="2063"/>
        <end position="2094"/>
    </location>
</feature>